<dbReference type="RefSeq" id="XP_007052497.2">
    <property type="nucleotide sequence ID" value="XM_007052435.2"/>
</dbReference>
<dbReference type="Proteomes" id="UP000694886">
    <property type="component" value="Chromosome 1"/>
</dbReference>
<protein>
    <submittedName>
        <fullName evidence="2">Uncharacterized protein LOC18614606</fullName>
    </submittedName>
</protein>
<reference evidence="1" key="1">
    <citation type="journal article" date="1997" name="Nucleic Acids Res.">
        <title>tRNAscan-SE: a program for improved detection of transfer RNA genes in genomic sequence.</title>
        <authorList>
            <person name="Lowe T.M."/>
            <person name="Eddy S.R."/>
        </authorList>
    </citation>
    <scope>NUCLEOTIDE SEQUENCE [LARGE SCALE GENOMIC DNA]</scope>
    <source>
        <strain evidence="1">r\B97-61/B2</strain>
    </source>
</reference>
<sequence>MASAALSVHHSFYYKNSSAQELKSRSRTRNCPRILIVLSCQNNEPIERSTTKAKKGKDEKRQLFALVFTGVQKFGRGLKENMSPQQKGDWKDVMLMSLSFAVYVYMSQKIDGSEIWFHLKVEMGY</sequence>
<dbReference type="Gramene" id="Tc01v2_t034400.1">
    <property type="protein sequence ID" value="Tc01v2_p034400.1"/>
    <property type="gene ID" value="Tc01v2_g034400"/>
</dbReference>
<evidence type="ECO:0000313" key="2">
    <source>
        <dbReference type="RefSeq" id="XP_007052497.2"/>
    </source>
</evidence>
<accession>A0AB32VPK8</accession>
<dbReference type="KEGG" id="tcc:18614606"/>
<dbReference type="AlphaFoldDB" id="A0AB32VPK8"/>
<name>A0AB32VPK8_THECC</name>
<dbReference type="GeneID" id="18614606"/>
<gene>
    <name evidence="2" type="primary">LOC18614606</name>
</gene>
<organism evidence="1 2">
    <name type="scientific">Theobroma cacao</name>
    <name type="common">Cacao</name>
    <name type="synonym">Cocoa</name>
    <dbReference type="NCBI Taxonomy" id="3641"/>
    <lineage>
        <taxon>Eukaryota</taxon>
        <taxon>Viridiplantae</taxon>
        <taxon>Streptophyta</taxon>
        <taxon>Embryophyta</taxon>
        <taxon>Tracheophyta</taxon>
        <taxon>Spermatophyta</taxon>
        <taxon>Magnoliopsida</taxon>
        <taxon>eudicotyledons</taxon>
        <taxon>Gunneridae</taxon>
        <taxon>Pentapetalae</taxon>
        <taxon>rosids</taxon>
        <taxon>malvids</taxon>
        <taxon>Malvales</taxon>
        <taxon>Malvaceae</taxon>
        <taxon>Byttnerioideae</taxon>
        <taxon>Theobroma</taxon>
    </lineage>
</organism>
<proteinExistence type="predicted"/>
<reference evidence="2" key="2">
    <citation type="submission" date="2025-08" db="UniProtKB">
        <authorList>
            <consortium name="RefSeq"/>
        </authorList>
    </citation>
    <scope>IDENTIFICATION</scope>
</reference>
<evidence type="ECO:0000313" key="1">
    <source>
        <dbReference type="Proteomes" id="UP000694886"/>
    </source>
</evidence>